<feature type="transmembrane region" description="Helical" evidence="5">
    <location>
        <begin position="290"/>
        <end position="312"/>
    </location>
</feature>
<dbReference type="EMBL" id="FORX01000002">
    <property type="protein sequence ID" value="SFJ35140.1"/>
    <property type="molecule type" value="Genomic_DNA"/>
</dbReference>
<gene>
    <name evidence="7" type="ORF">SAMN04488082_102391</name>
</gene>
<dbReference type="PANTHER" id="PTHR43701:SF2">
    <property type="entry name" value="MEMBRANE TRANSPORTER PROTEIN YJNA-RELATED"/>
    <property type="match status" value="1"/>
</dbReference>
<evidence type="ECO:0000256" key="2">
    <source>
        <dbReference type="ARBA" id="ARBA00022692"/>
    </source>
</evidence>
<evidence type="ECO:0000256" key="3">
    <source>
        <dbReference type="ARBA" id="ARBA00022989"/>
    </source>
</evidence>
<feature type="transmembrane region" description="Helical" evidence="5">
    <location>
        <begin position="382"/>
        <end position="404"/>
    </location>
</feature>
<reference evidence="8" key="1">
    <citation type="submission" date="2016-10" db="EMBL/GenBank/DDBJ databases">
        <authorList>
            <person name="Varghese N."/>
            <person name="Submissions S."/>
        </authorList>
    </citation>
    <scope>NUCLEOTIDE SEQUENCE [LARGE SCALE GENOMIC DNA]</scope>
    <source>
        <strain evidence="8">DSM 5918</strain>
    </source>
</reference>
<keyword evidence="3 5" id="KW-1133">Transmembrane helix</keyword>
<comment type="similarity">
    <text evidence="5">Belongs to the 4-toluene sulfonate uptake permease (TSUP) (TC 2.A.102) family.</text>
</comment>
<evidence type="ECO:0000256" key="6">
    <source>
        <dbReference type="SAM" id="SignalP"/>
    </source>
</evidence>
<keyword evidence="2 5" id="KW-0812">Transmembrane</keyword>
<feature type="transmembrane region" description="Helical" evidence="5">
    <location>
        <begin position="205"/>
        <end position="225"/>
    </location>
</feature>
<feature type="transmembrane region" description="Helical" evidence="5">
    <location>
        <begin position="352"/>
        <end position="370"/>
    </location>
</feature>
<keyword evidence="5" id="KW-1003">Cell membrane</keyword>
<feature type="transmembrane region" description="Helical" evidence="5">
    <location>
        <begin position="324"/>
        <end position="346"/>
    </location>
</feature>
<organism evidence="7 8">
    <name type="scientific">Desulfomicrobium apsheronum</name>
    <dbReference type="NCBI Taxonomy" id="52560"/>
    <lineage>
        <taxon>Bacteria</taxon>
        <taxon>Pseudomonadati</taxon>
        <taxon>Thermodesulfobacteriota</taxon>
        <taxon>Desulfovibrionia</taxon>
        <taxon>Desulfovibrionales</taxon>
        <taxon>Desulfomicrobiaceae</taxon>
        <taxon>Desulfomicrobium</taxon>
    </lineage>
</organism>
<comment type="subcellular location">
    <subcellularLocation>
        <location evidence="5">Cell membrane</location>
        <topology evidence="5">Multi-pass membrane protein</topology>
    </subcellularLocation>
    <subcellularLocation>
        <location evidence="1">Membrane</location>
        <topology evidence="1">Multi-pass membrane protein</topology>
    </subcellularLocation>
</comment>
<dbReference type="PANTHER" id="PTHR43701">
    <property type="entry name" value="MEMBRANE TRANSPORTER PROTEIN MJ0441-RELATED"/>
    <property type="match status" value="1"/>
</dbReference>
<feature type="transmembrane region" description="Helical" evidence="5">
    <location>
        <begin position="103"/>
        <end position="132"/>
    </location>
</feature>
<evidence type="ECO:0000313" key="8">
    <source>
        <dbReference type="Proteomes" id="UP000198635"/>
    </source>
</evidence>
<dbReference type="InterPro" id="IPR002781">
    <property type="entry name" value="TM_pro_TauE-like"/>
</dbReference>
<dbReference type="RefSeq" id="WP_092372840.1">
    <property type="nucleotide sequence ID" value="NZ_FORX01000002.1"/>
</dbReference>
<feature type="transmembrane region" description="Helical" evidence="5">
    <location>
        <begin position="176"/>
        <end position="193"/>
    </location>
</feature>
<keyword evidence="6" id="KW-0732">Signal</keyword>
<protein>
    <recommendedName>
        <fullName evidence="5">Probable membrane transporter protein</fullName>
    </recommendedName>
</protein>
<dbReference type="Proteomes" id="UP000198635">
    <property type="component" value="Unassembled WGS sequence"/>
</dbReference>
<dbReference type="AlphaFoldDB" id="A0A1I3QMU0"/>
<accession>A0A1I3QMU0</accession>
<dbReference type="Pfam" id="PF01925">
    <property type="entry name" value="TauE"/>
    <property type="match status" value="1"/>
</dbReference>
<dbReference type="GO" id="GO:0005886">
    <property type="term" value="C:plasma membrane"/>
    <property type="evidence" value="ECO:0007669"/>
    <property type="project" value="UniProtKB-SubCell"/>
</dbReference>
<keyword evidence="8" id="KW-1185">Reference proteome</keyword>
<sequence length="414" mass="42754">MSKRFRVLVLSALFVLVSVVGPLWAQQEAGAPAAAQTEVTAQAAAAPEAPKAAVTGSKLEQAIAKAPVGAEPGQIDTAKPAGFLGIPGAPQINPIMALLWAVWVGWIFSTVGAFGGVMAGVGHVTVFGLGAYAKGFKSTAPDLNKTVTDSIRASNQFLVGLSALISSINYGKMGRLVLPLGLALGAGSLLGAWGSATLSAGKVSFSAYQGWFGFFVLALGCYLLWETSPAGQSKKVKAKQAAQAFEAAVKAQRTGGGPAPTGVKVLGITFSKVQFTFCGVEFSFNPVLPVVGGVVISALAAFLGVGGGFLLVPFLTSITQLPMYLAAGTSALAVLVSMVTSILTLMTKGTPVDWVLIGTEMVGVAIGSIVGPHTSKYFSDKLLKRIFIVLAFYVGIDYILKGFFNVRVIELLFG</sequence>
<feature type="signal peptide" evidence="6">
    <location>
        <begin position="1"/>
        <end position="25"/>
    </location>
</feature>
<name>A0A1I3QMU0_9BACT</name>
<dbReference type="STRING" id="52560.SAMN04488082_102391"/>
<proteinExistence type="inferred from homology"/>
<keyword evidence="4 5" id="KW-0472">Membrane</keyword>
<dbReference type="InterPro" id="IPR051598">
    <property type="entry name" value="TSUP/Inactive_protease-like"/>
</dbReference>
<evidence type="ECO:0000256" key="4">
    <source>
        <dbReference type="ARBA" id="ARBA00023136"/>
    </source>
</evidence>
<evidence type="ECO:0000256" key="1">
    <source>
        <dbReference type="ARBA" id="ARBA00004141"/>
    </source>
</evidence>
<feature type="chain" id="PRO_5011561018" description="Probable membrane transporter protein" evidence="6">
    <location>
        <begin position="26"/>
        <end position="414"/>
    </location>
</feature>
<dbReference type="OrthoDB" id="9793791at2"/>
<evidence type="ECO:0000256" key="5">
    <source>
        <dbReference type="RuleBase" id="RU363041"/>
    </source>
</evidence>
<evidence type="ECO:0000313" key="7">
    <source>
        <dbReference type="EMBL" id="SFJ35140.1"/>
    </source>
</evidence>